<comment type="caution">
    <text evidence="2">The sequence shown here is derived from an EMBL/GenBank/DDBJ whole genome shotgun (WGS) entry which is preliminary data.</text>
</comment>
<dbReference type="RefSeq" id="WP_133444114.1">
    <property type="nucleotide sequence ID" value="NZ_SCWB01000012.1"/>
</dbReference>
<dbReference type="SUPFAM" id="SSF54593">
    <property type="entry name" value="Glyoxalase/Bleomycin resistance protein/Dihydroxybiphenyl dioxygenase"/>
    <property type="match status" value="1"/>
</dbReference>
<gene>
    <name evidence="2" type="ORF">ERX29_07660</name>
</gene>
<dbReference type="AlphaFoldDB" id="A0A4R6BTH3"/>
<protein>
    <submittedName>
        <fullName evidence="2">Glyoxalase/bleomycin resistance/extradiol dioxygenase family protein</fullName>
    </submittedName>
</protein>
<dbReference type="GO" id="GO:0051213">
    <property type="term" value="F:dioxygenase activity"/>
    <property type="evidence" value="ECO:0007669"/>
    <property type="project" value="UniProtKB-KW"/>
</dbReference>
<feature type="domain" description="Glyoxalase/fosfomycin resistance/dioxygenase" evidence="1">
    <location>
        <begin position="15"/>
        <end position="141"/>
    </location>
</feature>
<evidence type="ECO:0000313" key="2">
    <source>
        <dbReference type="EMBL" id="TDM07919.1"/>
    </source>
</evidence>
<dbReference type="InterPro" id="IPR029068">
    <property type="entry name" value="Glyas_Bleomycin-R_OHBP_Dase"/>
</dbReference>
<dbReference type="PANTHER" id="PTHR33990">
    <property type="entry name" value="PROTEIN YJDN-RELATED"/>
    <property type="match status" value="1"/>
</dbReference>
<keyword evidence="2" id="KW-0560">Oxidoreductase</keyword>
<evidence type="ECO:0000313" key="3">
    <source>
        <dbReference type="Proteomes" id="UP000294802"/>
    </source>
</evidence>
<dbReference type="Gene3D" id="3.10.180.10">
    <property type="entry name" value="2,3-Dihydroxybiphenyl 1,2-Dioxygenase, domain 1"/>
    <property type="match status" value="1"/>
</dbReference>
<proteinExistence type="predicted"/>
<sequence>MFNVIPYFNYQNTLQALEFYETKLGATNVQKVMGDSEMFKDMPEEYKMPEEVAKNFVMNASFTLLDKTFMASDTWGNRDINNEGAQVCFIFDGNDEEAVNRVKDLFQKAELAGCKIPMPLGPTEWTNLYGSFTDPFGVSWMASAE</sequence>
<keyword evidence="3" id="KW-1185">Reference proteome</keyword>
<dbReference type="Pfam" id="PF00903">
    <property type="entry name" value="Glyoxalase"/>
    <property type="match status" value="1"/>
</dbReference>
<name>A0A4R6BTH3_9STAP</name>
<organism evidence="2 3">
    <name type="scientific">Macrococcus lamae</name>
    <dbReference type="NCBI Taxonomy" id="198484"/>
    <lineage>
        <taxon>Bacteria</taxon>
        <taxon>Bacillati</taxon>
        <taxon>Bacillota</taxon>
        <taxon>Bacilli</taxon>
        <taxon>Bacillales</taxon>
        <taxon>Staphylococcaceae</taxon>
        <taxon>Macrococcus</taxon>
    </lineage>
</organism>
<evidence type="ECO:0000259" key="1">
    <source>
        <dbReference type="Pfam" id="PF00903"/>
    </source>
</evidence>
<reference evidence="2 3" key="1">
    <citation type="submission" date="2019-01" db="EMBL/GenBank/DDBJ databases">
        <title>Draft genome sequences of the type strains of six Macrococcus species.</title>
        <authorList>
            <person name="Mazhar S."/>
            <person name="Altermann E."/>
            <person name="Hill C."/>
            <person name="Mcauliffe O."/>
        </authorList>
    </citation>
    <scope>NUCLEOTIDE SEQUENCE [LARGE SCALE GENOMIC DNA]</scope>
    <source>
        <strain evidence="2 3">CCM4815</strain>
    </source>
</reference>
<dbReference type="Proteomes" id="UP000294802">
    <property type="component" value="Unassembled WGS sequence"/>
</dbReference>
<dbReference type="OrthoDB" id="9795306at2"/>
<dbReference type="EMBL" id="SCWB01000012">
    <property type="protein sequence ID" value="TDM07919.1"/>
    <property type="molecule type" value="Genomic_DNA"/>
</dbReference>
<dbReference type="PANTHER" id="PTHR33990:SF5">
    <property type="entry name" value="PHNB-LIKE DOMAIN-CONTAINING PROTEIN"/>
    <property type="match status" value="1"/>
</dbReference>
<accession>A0A4R6BTH3</accession>
<keyword evidence="2" id="KW-0223">Dioxygenase</keyword>
<dbReference type="InterPro" id="IPR004360">
    <property type="entry name" value="Glyas_Fos-R_dOase_dom"/>
</dbReference>